<sequence>MPGNSNCAVREGSVVESDNVQKYYDNTDTDEFYSRIWGGEDLHLAFYDKPLEEQDIRETSTRAVHWLSRLLFNKGALQPGFLGIDLGAGYGGSARYLSSTYGVQIDCVNISEWQNRRNTEITEAAGLSEFVKVYLGSFTDLPCESNRYDFAWCEEALIHSPDKLKVFQEAHRVLKSGGLFLLTDPLQKEISHEELVPILERAHLVDMGSRDRYRKYASNCGFELLEEIDCPQALIDTYGRVKMELEKQGKQLAKEGLCSIAFQEKMKAGLQRWVDAGQQGKLTWTVFLFQKK</sequence>
<accession>A0AAV9ICH8</accession>
<comment type="caution">
    <text evidence="3">The sequence shown here is derived from an EMBL/GenBank/DDBJ whole genome shotgun (WGS) entry which is preliminary data.</text>
</comment>
<feature type="domain" description="Methyltransferase type 11" evidence="2">
    <location>
        <begin position="85"/>
        <end position="181"/>
    </location>
</feature>
<dbReference type="InterPro" id="IPR029063">
    <property type="entry name" value="SAM-dependent_MTases_sf"/>
</dbReference>
<dbReference type="AlphaFoldDB" id="A0AAV9ICH8"/>
<name>A0AAV9ICH8_9RHOD</name>
<dbReference type="InterPro" id="IPR050447">
    <property type="entry name" value="Erg6_SMT_methyltransf"/>
</dbReference>
<dbReference type="GO" id="GO:0008757">
    <property type="term" value="F:S-adenosylmethionine-dependent methyltransferase activity"/>
    <property type="evidence" value="ECO:0007669"/>
    <property type="project" value="InterPro"/>
</dbReference>
<keyword evidence="1" id="KW-0808">Transferase</keyword>
<proteinExistence type="predicted"/>
<organism evidence="3 4">
    <name type="scientific">Galdieria yellowstonensis</name>
    <dbReference type="NCBI Taxonomy" id="3028027"/>
    <lineage>
        <taxon>Eukaryota</taxon>
        <taxon>Rhodophyta</taxon>
        <taxon>Bangiophyceae</taxon>
        <taxon>Galdieriales</taxon>
        <taxon>Galdieriaceae</taxon>
        <taxon>Galdieria</taxon>
    </lineage>
</organism>
<dbReference type="SUPFAM" id="SSF53335">
    <property type="entry name" value="S-adenosyl-L-methionine-dependent methyltransferases"/>
    <property type="match status" value="1"/>
</dbReference>
<dbReference type="PANTHER" id="PTHR44068:SF11">
    <property type="entry name" value="GERANYL DIPHOSPHATE 2-C-METHYLTRANSFERASE"/>
    <property type="match status" value="1"/>
</dbReference>
<dbReference type="EMBL" id="JANCYU010000028">
    <property type="protein sequence ID" value="KAK4525160.1"/>
    <property type="molecule type" value="Genomic_DNA"/>
</dbReference>
<evidence type="ECO:0000256" key="1">
    <source>
        <dbReference type="ARBA" id="ARBA00022679"/>
    </source>
</evidence>
<dbReference type="PANTHER" id="PTHR44068">
    <property type="entry name" value="ZGC:194242"/>
    <property type="match status" value="1"/>
</dbReference>
<gene>
    <name evidence="3" type="ORF">GAYE_SCF08G3066</name>
</gene>
<evidence type="ECO:0000313" key="4">
    <source>
        <dbReference type="Proteomes" id="UP001300502"/>
    </source>
</evidence>
<reference evidence="3 4" key="1">
    <citation type="submission" date="2022-07" db="EMBL/GenBank/DDBJ databases">
        <title>Genome-wide signatures of adaptation to extreme environments.</title>
        <authorList>
            <person name="Cho C.H."/>
            <person name="Yoon H.S."/>
        </authorList>
    </citation>
    <scope>NUCLEOTIDE SEQUENCE [LARGE SCALE GENOMIC DNA]</scope>
    <source>
        <strain evidence="3 4">108.79 E11</strain>
    </source>
</reference>
<evidence type="ECO:0000259" key="2">
    <source>
        <dbReference type="Pfam" id="PF08241"/>
    </source>
</evidence>
<dbReference type="InterPro" id="IPR013216">
    <property type="entry name" value="Methyltransf_11"/>
</dbReference>
<keyword evidence="4" id="KW-1185">Reference proteome</keyword>
<protein>
    <recommendedName>
        <fullName evidence="2">Methyltransferase type 11 domain-containing protein</fullName>
    </recommendedName>
</protein>
<dbReference type="Pfam" id="PF08241">
    <property type="entry name" value="Methyltransf_11"/>
    <property type="match status" value="1"/>
</dbReference>
<evidence type="ECO:0000313" key="3">
    <source>
        <dbReference type="EMBL" id="KAK4525160.1"/>
    </source>
</evidence>
<dbReference type="Gene3D" id="3.40.50.150">
    <property type="entry name" value="Vaccinia Virus protein VP39"/>
    <property type="match status" value="1"/>
</dbReference>
<dbReference type="Proteomes" id="UP001300502">
    <property type="component" value="Unassembled WGS sequence"/>
</dbReference>
<dbReference type="CDD" id="cd02440">
    <property type="entry name" value="AdoMet_MTases"/>
    <property type="match status" value="1"/>
</dbReference>